<dbReference type="Gene3D" id="1.20.5.4820">
    <property type="match status" value="1"/>
</dbReference>
<feature type="compositionally biased region" description="Polar residues" evidence="8">
    <location>
        <begin position="1151"/>
        <end position="1161"/>
    </location>
</feature>
<keyword evidence="1 6" id="KW-0547">Nucleotide-binding</keyword>
<sequence>MSSNSYSYRIGDLYWKQAGPNEWILGKHLALDEATESITFAAVNEATGAVVPNSESILDLKATSLLPANPLFTTSADMTALRYLHEAALVKNLYDRWIADDRKPYSSMSNVLIAVNPLRYLPKVEKAPYVRQSLDKSPPHPYHVAENSYRQLRSVKQNQSIIISGESGSGKTETSKIILDFLTDRSSLNEKQTLNTSSIDDDEQHRALEHALGDRLMETIPILESFGNAKTHRNHNSSRFGKYMRLQFTPAENSETKYHALHLTGASIDTYLLETSRVVVPPTGERNFHIFYELLRSGDDALLRDLKLVPNPYNALSDGEKDADAWINQYQYLKKSGCTSNNFVDDASNFKRLLAALKCVNIDATELFQVVSGLLHLGNVKFSEEDTSEGMTAAVHENDKDGAITVAAEMMGLDPDDLMEAILMKKISRMANDTVLEKRTGRPGLQREASVYYAKKDLRQASFSRDTIAKIIYEQVFGSLMRQCAAALEYNAEKKDELPYIGVLDIFGFEDFEPNNRNSLEQLLINYANESLQSLFNQCILKAEQELYQTEHIWSPQNANLLFPFGEFDTPTTTTPVFDQQPHQLVSYDDNKECLSLIAAKNDGMFSVLDTVGKLAGPTDRKLIERFHTLFKKHPCFVAPHPKDMVHTFCIRHFAGVVRYRIDSFIDKNSNIISTQFEDLIKSSTLSILSSAFPEQSNELTVSRRRGGAAANKNSGSVALSFSTQMKGLLTELESTRCNFIRCIKPNAAMDVTIFNRASVLEQLRCSGTIQACQVLQVGLPTRVNFEEIVDIYTALLGNDFMFKFPLSGRLFTQALCSVLEFPADAYRLGDTRIFFKTGKIHLLDTLLNITPIMEPEELKKRLIHYLVKRRWICAVTKVAVSRRMQIMCEECQHKRRAVVLQCWYRQILARRELAKLRKQHRIAKVWCKFTKNLRVQSAFEGVTEDKLLLLHALLRQRSVASHSKWLLTWLGPLQRAMYVQKLGKAACIAYLAKRAFVSLLAKVQERRASIKIQAQIRRMLAKKHVEVLRKKVRAQKLWQRIRIRVKATIWFFAMYRRAHVLNLERENARLKEENESVAAKLHDSNNALAESEALAKSLEAQIMLLQQQLQEANRANNYQNMSTSPNATKAFSFVETNSTSSSDWMHGNAPETSSEDGFSTSFNPPSLLVRESSLKLRRYDSDLSSQLLREVEQQQELTKKIRNLVLNINCIRPQSQVP</sequence>
<dbReference type="AlphaFoldDB" id="A0A6G0XP79"/>
<dbReference type="PANTHER" id="PTHR13140">
    <property type="entry name" value="MYOSIN"/>
    <property type="match status" value="1"/>
</dbReference>
<dbReference type="GO" id="GO:0000146">
    <property type="term" value="F:microfilament motor activity"/>
    <property type="evidence" value="ECO:0007669"/>
    <property type="project" value="TreeGrafter"/>
</dbReference>
<dbReference type="Proteomes" id="UP000481153">
    <property type="component" value="Unassembled WGS sequence"/>
</dbReference>
<feature type="coiled-coil region" evidence="7">
    <location>
        <begin position="1061"/>
        <end position="1116"/>
    </location>
</feature>
<dbReference type="Pfam" id="PF00612">
    <property type="entry name" value="IQ"/>
    <property type="match status" value="1"/>
</dbReference>
<dbReference type="EMBL" id="VJMJ01000029">
    <property type="protein sequence ID" value="KAF0742291.1"/>
    <property type="molecule type" value="Genomic_DNA"/>
</dbReference>
<dbReference type="PANTHER" id="PTHR13140:SF845">
    <property type="entry name" value="MYOSIN-LIKE PROTEIN"/>
    <property type="match status" value="1"/>
</dbReference>
<reference evidence="10 11" key="1">
    <citation type="submission" date="2019-07" db="EMBL/GenBank/DDBJ databases">
        <title>Genomics analysis of Aphanomyces spp. identifies a new class of oomycete effector associated with host adaptation.</title>
        <authorList>
            <person name="Gaulin E."/>
        </authorList>
    </citation>
    <scope>NUCLEOTIDE SEQUENCE [LARGE SCALE GENOMIC DNA]</scope>
    <source>
        <strain evidence="10 11">ATCC 201684</strain>
    </source>
</reference>
<dbReference type="GO" id="GO:0007015">
    <property type="term" value="P:actin filament organization"/>
    <property type="evidence" value="ECO:0007669"/>
    <property type="project" value="TreeGrafter"/>
</dbReference>
<comment type="caution">
    <text evidence="10">The sequence shown here is derived from an EMBL/GenBank/DDBJ whole genome shotgun (WGS) entry which is preliminary data.</text>
</comment>
<dbReference type="GO" id="GO:0005524">
    <property type="term" value="F:ATP binding"/>
    <property type="evidence" value="ECO:0007669"/>
    <property type="project" value="UniProtKB-UniRule"/>
</dbReference>
<keyword evidence="11" id="KW-1185">Reference proteome</keyword>
<keyword evidence="3 6" id="KW-0518">Myosin</keyword>
<dbReference type="SUPFAM" id="SSF52540">
    <property type="entry name" value="P-loop containing nucleoside triphosphate hydrolases"/>
    <property type="match status" value="1"/>
</dbReference>
<dbReference type="SMART" id="SM00242">
    <property type="entry name" value="MYSc"/>
    <property type="match status" value="1"/>
</dbReference>
<dbReference type="GO" id="GO:0016020">
    <property type="term" value="C:membrane"/>
    <property type="evidence" value="ECO:0007669"/>
    <property type="project" value="TreeGrafter"/>
</dbReference>
<evidence type="ECO:0000256" key="3">
    <source>
        <dbReference type="ARBA" id="ARBA00023123"/>
    </source>
</evidence>
<evidence type="ECO:0000256" key="5">
    <source>
        <dbReference type="ARBA" id="ARBA00023203"/>
    </source>
</evidence>
<feature type="binding site" evidence="6">
    <location>
        <begin position="165"/>
        <end position="172"/>
    </location>
    <ligand>
        <name>ATP</name>
        <dbReference type="ChEBI" id="CHEBI:30616"/>
    </ligand>
</feature>
<dbReference type="SMART" id="SM00015">
    <property type="entry name" value="IQ"/>
    <property type="match status" value="2"/>
</dbReference>
<dbReference type="InterPro" id="IPR027417">
    <property type="entry name" value="P-loop_NTPase"/>
</dbReference>
<gene>
    <name evidence="10" type="ORF">Ae201684_002694</name>
</gene>
<evidence type="ECO:0000256" key="8">
    <source>
        <dbReference type="SAM" id="MobiDB-lite"/>
    </source>
</evidence>
<organism evidence="10 11">
    <name type="scientific">Aphanomyces euteiches</name>
    <dbReference type="NCBI Taxonomy" id="100861"/>
    <lineage>
        <taxon>Eukaryota</taxon>
        <taxon>Sar</taxon>
        <taxon>Stramenopiles</taxon>
        <taxon>Oomycota</taxon>
        <taxon>Saprolegniomycetes</taxon>
        <taxon>Saprolegniales</taxon>
        <taxon>Verrucalvaceae</taxon>
        <taxon>Aphanomyces</taxon>
    </lineage>
</organism>
<proteinExistence type="inferred from homology"/>
<keyword evidence="2 6" id="KW-0067">ATP-binding</keyword>
<dbReference type="InterPro" id="IPR036961">
    <property type="entry name" value="Kinesin_motor_dom_sf"/>
</dbReference>
<dbReference type="Gene3D" id="1.20.120.720">
    <property type="entry name" value="Myosin VI head, motor domain, U50 subdomain"/>
    <property type="match status" value="1"/>
</dbReference>
<dbReference type="InterPro" id="IPR000048">
    <property type="entry name" value="IQ_motif_EF-hand-BS"/>
</dbReference>
<dbReference type="GO" id="GO:0005737">
    <property type="term" value="C:cytoplasm"/>
    <property type="evidence" value="ECO:0007669"/>
    <property type="project" value="TreeGrafter"/>
</dbReference>
<dbReference type="PROSITE" id="PS50096">
    <property type="entry name" value="IQ"/>
    <property type="match status" value="2"/>
</dbReference>
<dbReference type="PROSITE" id="PS51456">
    <property type="entry name" value="MYOSIN_MOTOR"/>
    <property type="match status" value="1"/>
</dbReference>
<keyword evidence="7" id="KW-0175">Coiled coil</keyword>
<comment type="similarity">
    <text evidence="6">Belongs to the TRAFAC class myosin-kinesin ATPase superfamily. Myosin family.</text>
</comment>
<protein>
    <recommendedName>
        <fullName evidence="9">Myosin motor domain-containing protein</fullName>
    </recommendedName>
</protein>
<dbReference type="InterPro" id="IPR001609">
    <property type="entry name" value="Myosin_head_motor_dom-like"/>
</dbReference>
<dbReference type="Gene3D" id="1.20.58.530">
    <property type="match status" value="1"/>
</dbReference>
<dbReference type="PRINTS" id="PR00193">
    <property type="entry name" value="MYOSINHEAVY"/>
</dbReference>
<evidence type="ECO:0000313" key="11">
    <source>
        <dbReference type="Proteomes" id="UP000481153"/>
    </source>
</evidence>
<dbReference type="VEuPathDB" id="FungiDB:AeMF1_009417"/>
<feature type="region of interest" description="Actin-binding" evidence="6">
    <location>
        <begin position="726"/>
        <end position="748"/>
    </location>
</feature>
<evidence type="ECO:0000259" key="9">
    <source>
        <dbReference type="PROSITE" id="PS51456"/>
    </source>
</evidence>
<dbReference type="Pfam" id="PF00063">
    <property type="entry name" value="Myosin_head"/>
    <property type="match status" value="2"/>
</dbReference>
<dbReference type="GO" id="GO:0016459">
    <property type="term" value="C:myosin complex"/>
    <property type="evidence" value="ECO:0007669"/>
    <property type="project" value="UniProtKB-KW"/>
</dbReference>
<dbReference type="GO" id="GO:0051015">
    <property type="term" value="F:actin filament binding"/>
    <property type="evidence" value="ECO:0007669"/>
    <property type="project" value="TreeGrafter"/>
</dbReference>
<evidence type="ECO:0000256" key="4">
    <source>
        <dbReference type="ARBA" id="ARBA00023175"/>
    </source>
</evidence>
<evidence type="ECO:0000256" key="7">
    <source>
        <dbReference type="SAM" id="Coils"/>
    </source>
</evidence>
<feature type="domain" description="Myosin motor" evidence="9">
    <location>
        <begin position="73"/>
        <end position="849"/>
    </location>
</feature>
<dbReference type="Gene3D" id="1.10.10.820">
    <property type="match status" value="1"/>
</dbReference>
<feature type="region of interest" description="Disordered" evidence="8">
    <location>
        <begin position="1141"/>
        <end position="1161"/>
    </location>
</feature>
<evidence type="ECO:0000256" key="2">
    <source>
        <dbReference type="ARBA" id="ARBA00022840"/>
    </source>
</evidence>
<name>A0A6G0XP79_9STRA</name>
<evidence type="ECO:0000256" key="6">
    <source>
        <dbReference type="PROSITE-ProRule" id="PRU00782"/>
    </source>
</evidence>
<accession>A0A6G0XP79</accession>
<keyword evidence="5 6" id="KW-0009">Actin-binding</keyword>
<dbReference type="Gene3D" id="3.40.850.10">
    <property type="entry name" value="Kinesin motor domain"/>
    <property type="match status" value="1"/>
</dbReference>
<evidence type="ECO:0000313" key="10">
    <source>
        <dbReference type="EMBL" id="KAF0742291.1"/>
    </source>
</evidence>
<evidence type="ECO:0000256" key="1">
    <source>
        <dbReference type="ARBA" id="ARBA00022741"/>
    </source>
</evidence>
<keyword evidence="4 6" id="KW-0505">Motor protein</keyword>